<dbReference type="Pfam" id="PF04307">
    <property type="entry name" value="YdjM"/>
    <property type="match status" value="1"/>
</dbReference>
<dbReference type="RefSeq" id="WP_072040705.1">
    <property type="nucleotide sequence ID" value="NZ_JHEG04000001.1"/>
</dbReference>
<dbReference type="PANTHER" id="PTHR35531:SF1">
    <property type="entry name" value="INNER MEMBRANE PROTEIN YBCI-RELATED"/>
    <property type="match status" value="1"/>
</dbReference>
<evidence type="ECO:0000256" key="1">
    <source>
        <dbReference type="SAM" id="Phobius"/>
    </source>
</evidence>
<proteinExistence type="predicted"/>
<reference evidence="2" key="2">
    <citation type="submission" date="2019-11" db="EMBL/GenBank/DDBJ databases">
        <title>Improved Assembly of Tolypothrix boutellei genome.</title>
        <authorList>
            <person name="Sarangi A.N."/>
            <person name="Mukherjee M."/>
            <person name="Ghosh S."/>
            <person name="Singh D."/>
            <person name="Das A."/>
            <person name="Kant S."/>
            <person name="Prusty A."/>
            <person name="Tripathy S."/>
        </authorList>
    </citation>
    <scope>NUCLEOTIDE SEQUENCE</scope>
    <source>
        <strain evidence="2">VB521301</strain>
    </source>
</reference>
<keyword evidence="1" id="KW-1133">Transmembrane helix</keyword>
<protein>
    <submittedName>
        <fullName evidence="2">Metal-dependent hydrolase</fullName>
    </submittedName>
</protein>
<dbReference type="GO" id="GO:0016787">
    <property type="term" value="F:hydrolase activity"/>
    <property type="evidence" value="ECO:0007669"/>
    <property type="project" value="UniProtKB-KW"/>
</dbReference>
<gene>
    <name evidence="2" type="ORF">DA73_0400023390</name>
</gene>
<accession>A0A8S9T7J5</accession>
<evidence type="ECO:0000313" key="3">
    <source>
        <dbReference type="Proteomes" id="UP000029738"/>
    </source>
</evidence>
<dbReference type="OrthoDB" id="419488at2"/>
<evidence type="ECO:0000313" key="2">
    <source>
        <dbReference type="EMBL" id="KAF3888106.1"/>
    </source>
</evidence>
<name>A0A8S9T7J5_9CYAN</name>
<keyword evidence="1" id="KW-0812">Transmembrane</keyword>
<dbReference type="InterPro" id="IPR007404">
    <property type="entry name" value="YdjM-like"/>
</dbReference>
<dbReference type="AlphaFoldDB" id="A0A8S9T7J5"/>
<keyword evidence="1" id="KW-0472">Membrane</keyword>
<comment type="caution">
    <text evidence="2">The sequence shown here is derived from an EMBL/GenBank/DDBJ whole genome shotgun (WGS) entry which is preliminary data.</text>
</comment>
<keyword evidence="3" id="KW-1185">Reference proteome</keyword>
<dbReference type="EMBL" id="JHEG04000001">
    <property type="protein sequence ID" value="KAF3888106.1"/>
    <property type="molecule type" value="Genomic_DNA"/>
</dbReference>
<dbReference type="Proteomes" id="UP000029738">
    <property type="component" value="Unassembled WGS sequence"/>
</dbReference>
<reference evidence="2" key="1">
    <citation type="journal article" date="2015" name="Genome Announc.">
        <title>Draft Genome Sequence of Tolypothrix boutellei Strain VB521301.</title>
        <authorList>
            <person name="Chandrababunaidu M.M."/>
            <person name="Singh D."/>
            <person name="Sen D."/>
            <person name="Bhan S."/>
            <person name="Das S."/>
            <person name="Gupta A."/>
            <person name="Adhikary S.P."/>
            <person name="Tripathy S."/>
        </authorList>
    </citation>
    <scope>NUCLEOTIDE SEQUENCE</scope>
    <source>
        <strain evidence="2">VB521301</strain>
    </source>
</reference>
<keyword evidence="2" id="KW-0378">Hydrolase</keyword>
<feature type="transmembrane region" description="Helical" evidence="1">
    <location>
        <begin position="141"/>
        <end position="158"/>
    </location>
</feature>
<organism evidence="2 3">
    <name type="scientific">Tolypothrix bouteillei VB521301</name>
    <dbReference type="NCBI Taxonomy" id="1479485"/>
    <lineage>
        <taxon>Bacteria</taxon>
        <taxon>Bacillati</taxon>
        <taxon>Cyanobacteriota</taxon>
        <taxon>Cyanophyceae</taxon>
        <taxon>Nostocales</taxon>
        <taxon>Tolypothrichaceae</taxon>
        <taxon>Tolypothrix</taxon>
    </lineage>
</organism>
<dbReference type="PANTHER" id="PTHR35531">
    <property type="entry name" value="INNER MEMBRANE PROTEIN YBCI-RELATED"/>
    <property type="match status" value="1"/>
</dbReference>
<sequence length="337" mass="37371">MMAITHCAISLAGVTCITGSADPRVLLLAGIGSQIPDLDTTKSWVGLAFFPLARFIEERYPHRSVTHSICLSLALALITLPLLFLYGWQLWVAMPLGHLLSCFSDCFTRLGCQFFWPINKDIWVGGLNPRNRLQTGKPGEYAVLVCSVCIFCIAFYVVTGGGGIGRWATQLLFPTPQTAVELLRQENQKAILIRVQGNRKVDGSLVNEQFWAIAANGNVLTVKSTTGEIFQVGETGEVVPKRIDVLSDKLSIKIKRQRIEEVEAQEWIDSLSSDSLIVGTLQIEDYQDIELPIPKPGMMATVTRTGDDITLYHASRKDLQPLEEFFIFSGEVLIKQL</sequence>
<feature type="transmembrane region" description="Helical" evidence="1">
    <location>
        <begin position="69"/>
        <end position="91"/>
    </location>
</feature>